<keyword evidence="1" id="KW-0378">Hydrolase</keyword>
<keyword evidence="1" id="KW-0645">Protease</keyword>
<dbReference type="GO" id="GO:0006508">
    <property type="term" value="P:proteolysis"/>
    <property type="evidence" value="ECO:0007669"/>
    <property type="project" value="UniProtKB-KW"/>
</dbReference>
<sequence length="293" mass="33325">MTVKTGDIVGRLSYKCDLLFRVLTISNDVVTLVGEEMRLLADAPMADLKVMTLKEREEDKNKVKEQEEASYRLFRQDAKLMKRRQDYQTHAGYEETSHFFELRGRVLHLDGDANYLNRCTDIYNKLGVPVYGVHLAEKEMPSQLASLLKMVQPDILVVTGHDAYSKAKGNRNDLKAYRHTKYFAECVRIARDHTKDLDRLLIFAGACQSHFETLIRAGANFASSPDRVNIHALDPVYIASKLSRTSFSDTVNLWDIIRNTITGQKGLGGIETKGSMRLGLPYKEEYEDEIDPS</sequence>
<evidence type="ECO:0000313" key="2">
    <source>
        <dbReference type="Proteomes" id="UP000027142"/>
    </source>
</evidence>
<reference evidence="1 2" key="1">
    <citation type="journal article" date="2014" name="Gene">
        <title>A comparative genomic analysis of the alkalitolerant soil bacterium Bacillus lehensis G1.</title>
        <authorList>
            <person name="Noor Y.M."/>
            <person name="Samsulrizal N.H."/>
            <person name="Jema'on N.A."/>
            <person name="Low K.O."/>
            <person name="Ramli A.N."/>
            <person name="Alias N.I."/>
            <person name="Damis S.I."/>
            <person name="Fuzi S.F."/>
            <person name="Isa M.N."/>
            <person name="Murad A.M."/>
            <person name="Raih M.F."/>
            <person name="Bakar F.D."/>
            <person name="Najimudin N."/>
            <person name="Mahadi N.M."/>
            <person name="Illias R.M."/>
        </authorList>
    </citation>
    <scope>NUCLEOTIDE SEQUENCE [LARGE SCALE GENOMIC DNA]</scope>
    <source>
        <strain evidence="1 2">G1</strain>
    </source>
</reference>
<dbReference type="GO" id="GO:0008233">
    <property type="term" value="F:peptidase activity"/>
    <property type="evidence" value="ECO:0007669"/>
    <property type="project" value="UniProtKB-KW"/>
</dbReference>
<dbReference type="eggNOG" id="ENOG502Z7P7">
    <property type="taxonomic scope" value="Bacteria"/>
</dbReference>
<gene>
    <name evidence="1" type="ORF">BleG1_4059</name>
</gene>
<accession>A0A060M948</accession>
<dbReference type="RefSeq" id="WP_038484879.1">
    <property type="nucleotide sequence ID" value="NZ_CP003923.1"/>
</dbReference>
<dbReference type="PIRSF" id="PIRSF011575">
    <property type="entry name" value="YabG"/>
    <property type="match status" value="1"/>
</dbReference>
<dbReference type="OrthoDB" id="9785306at2"/>
<dbReference type="STRING" id="1246626.BleG1_4059"/>
<dbReference type="Proteomes" id="UP000027142">
    <property type="component" value="Chromosome"/>
</dbReference>
<keyword evidence="2" id="KW-1185">Reference proteome</keyword>
<dbReference type="NCBIfam" id="TIGR02855">
    <property type="entry name" value="spore_yabG"/>
    <property type="match status" value="1"/>
</dbReference>
<dbReference type="Pfam" id="PF05582">
    <property type="entry name" value="Peptidase_U57"/>
    <property type="match status" value="1"/>
</dbReference>
<name>A0A060M948_9BACI</name>
<proteinExistence type="predicted"/>
<dbReference type="AlphaFoldDB" id="A0A060M948"/>
<protein>
    <submittedName>
        <fullName evidence="1">Sporulation-specific protease yabG</fullName>
    </submittedName>
</protein>
<dbReference type="HOGENOM" id="CLU_083246_0_0_9"/>
<dbReference type="EMBL" id="CP003923">
    <property type="protein sequence ID" value="AIC96594.1"/>
    <property type="molecule type" value="Genomic_DNA"/>
</dbReference>
<dbReference type="KEGG" id="ble:BleG1_4059"/>
<organism evidence="1 2">
    <name type="scientific">Shouchella lehensis G1</name>
    <dbReference type="NCBI Taxonomy" id="1246626"/>
    <lineage>
        <taxon>Bacteria</taxon>
        <taxon>Bacillati</taxon>
        <taxon>Bacillota</taxon>
        <taxon>Bacilli</taxon>
        <taxon>Bacillales</taxon>
        <taxon>Bacillaceae</taxon>
        <taxon>Shouchella</taxon>
    </lineage>
</organism>
<dbReference type="PATRIC" id="fig|1246626.3.peg.4044"/>
<dbReference type="InterPro" id="IPR008764">
    <property type="entry name" value="Peptidase_U57"/>
</dbReference>
<evidence type="ECO:0000313" key="1">
    <source>
        <dbReference type="EMBL" id="AIC96594.1"/>
    </source>
</evidence>